<feature type="transmembrane region" description="Helical" evidence="2">
    <location>
        <begin position="46"/>
        <end position="65"/>
    </location>
</feature>
<sequence length="638" mass="71680">MFFSKKIKVLPRWIIACLDSIILFVSIFFAYFLATNFDWLMMADLQVFRGALIFLLVGLVGMYLTKSYVGIVRHTGIMDGMLILRTVGFTILTVSVLNLLMVLFNGGGRVVPFAVLIIGGVMSLFFLITYRLLVKDFFRKNKLRGMDLPKKKILIYGAGEAGSITYRAVVKDSQYQYMVYGFLDDDPRKKGKNFEGLPVFGNMEELPDLVEKFALEELIIAIIELPTRRKREIIDACIALDIHAMTIPPVNQWVGGNLSPGALRDVKIEDLLGRESICLKNKRVAELIAGKRVLVTGAAGSIGSELSRQIARSSPELLVILDTAESPLHDQEVFIQNEFKDLPLHTVLEDVTNLDGLRYVFDLYKPHFVFHAAALKHVPMMEKYPFKAVQCNLLGTKNVADCSVAYGVEKMVMVSTDKAVNPTNVMGASKRLAEIYVQSLDKYLKDQKKVGTAFITTRFGNVLGSNGSVIPLFKRQIKNGGPLTVTDPNVTRYFMTIPEACDLVLEAGAMGNGGEIFVFDMGEPIRIIDLARKMIHLSGKKPGQDIEIEITGLRPGEKLYEEVLDSGELSVETHHPKIKIALVRPGNYPEIKRKIHLFETLFHPEEEMQLVMHMKKMVPEYTSQMSRFEVLDQQKVEK</sequence>
<feature type="transmembrane region" description="Helical" evidence="2">
    <location>
        <begin position="153"/>
        <end position="170"/>
    </location>
</feature>
<dbReference type="InterPro" id="IPR036291">
    <property type="entry name" value="NAD(P)-bd_dom_sf"/>
</dbReference>
<dbReference type="Gene3D" id="3.40.50.720">
    <property type="entry name" value="NAD(P)-binding Rossmann-like Domain"/>
    <property type="match status" value="2"/>
</dbReference>
<dbReference type="Pfam" id="PF13727">
    <property type="entry name" value="CoA_binding_3"/>
    <property type="match status" value="1"/>
</dbReference>
<protein>
    <submittedName>
        <fullName evidence="4">Polysaccharide biosynthesis protein</fullName>
    </submittedName>
</protein>
<evidence type="ECO:0000256" key="2">
    <source>
        <dbReference type="SAM" id="Phobius"/>
    </source>
</evidence>
<dbReference type="SUPFAM" id="SSF51735">
    <property type="entry name" value="NAD(P)-binding Rossmann-fold domains"/>
    <property type="match status" value="2"/>
</dbReference>
<dbReference type="PANTHER" id="PTHR43318">
    <property type="entry name" value="UDP-N-ACETYLGLUCOSAMINE 4,6-DEHYDRATASE"/>
    <property type="match status" value="1"/>
</dbReference>
<evidence type="ECO:0000313" key="4">
    <source>
        <dbReference type="EMBL" id="NHE59319.1"/>
    </source>
</evidence>
<keyword evidence="5" id="KW-1185">Reference proteome</keyword>
<evidence type="ECO:0000259" key="3">
    <source>
        <dbReference type="Pfam" id="PF02719"/>
    </source>
</evidence>
<dbReference type="Pfam" id="PF02719">
    <property type="entry name" value="Polysacc_synt_2"/>
    <property type="match status" value="1"/>
</dbReference>
<feature type="transmembrane region" description="Helical" evidence="2">
    <location>
        <begin position="110"/>
        <end position="133"/>
    </location>
</feature>
<gene>
    <name evidence="4" type="ORF">G9Q97_21115</name>
</gene>
<dbReference type="InterPro" id="IPR051203">
    <property type="entry name" value="Polysaccharide_Synthase-Rel"/>
</dbReference>
<accession>A0ABX0HC95</accession>
<keyword evidence="2" id="KW-0472">Membrane</keyword>
<feature type="domain" description="Polysaccharide biosynthesis protein CapD-like" evidence="3">
    <location>
        <begin position="293"/>
        <end position="581"/>
    </location>
</feature>
<reference evidence="4 5" key="1">
    <citation type="submission" date="2020-03" db="EMBL/GenBank/DDBJ databases">
        <title>Cyclobacterium plantarum sp. nov., a marine bacterium isolated from a coastal-marine wetland.</title>
        <authorList>
            <person name="Sanchez-Porro C."/>
            <person name="Ventosa A."/>
            <person name="Amoozegar M."/>
        </authorList>
    </citation>
    <scope>NUCLEOTIDE SEQUENCE [LARGE SCALE GENOMIC DNA]</scope>
    <source>
        <strain evidence="4 5">GBPx2</strain>
    </source>
</reference>
<organism evidence="4 5">
    <name type="scientific">Cyclobacterium plantarum</name>
    <dbReference type="NCBI Taxonomy" id="2716263"/>
    <lineage>
        <taxon>Bacteria</taxon>
        <taxon>Pseudomonadati</taxon>
        <taxon>Bacteroidota</taxon>
        <taxon>Cytophagia</taxon>
        <taxon>Cytophagales</taxon>
        <taxon>Cyclobacteriaceae</taxon>
        <taxon>Cyclobacterium</taxon>
    </lineage>
</organism>
<proteinExistence type="inferred from homology"/>
<feature type="transmembrane region" description="Helical" evidence="2">
    <location>
        <begin position="12"/>
        <end position="34"/>
    </location>
</feature>
<keyword evidence="2" id="KW-1133">Transmembrane helix</keyword>
<evidence type="ECO:0000256" key="1">
    <source>
        <dbReference type="ARBA" id="ARBA00007430"/>
    </source>
</evidence>
<dbReference type="CDD" id="cd05237">
    <property type="entry name" value="UDP_invert_4-6DH_SDR_e"/>
    <property type="match status" value="1"/>
</dbReference>
<dbReference type="InterPro" id="IPR003869">
    <property type="entry name" value="Polysac_CapD-like"/>
</dbReference>
<dbReference type="PANTHER" id="PTHR43318:SF1">
    <property type="entry name" value="POLYSACCHARIDE BIOSYNTHESIS PROTEIN EPSC-RELATED"/>
    <property type="match status" value="1"/>
</dbReference>
<keyword evidence="2" id="KW-0812">Transmembrane</keyword>
<evidence type="ECO:0000313" key="5">
    <source>
        <dbReference type="Proteomes" id="UP000649799"/>
    </source>
</evidence>
<dbReference type="Proteomes" id="UP000649799">
    <property type="component" value="Unassembled WGS sequence"/>
</dbReference>
<comment type="caution">
    <text evidence="4">The sequence shown here is derived from an EMBL/GenBank/DDBJ whole genome shotgun (WGS) entry which is preliminary data.</text>
</comment>
<comment type="similarity">
    <text evidence="1">Belongs to the polysaccharide synthase family.</text>
</comment>
<feature type="transmembrane region" description="Helical" evidence="2">
    <location>
        <begin position="86"/>
        <end position="104"/>
    </location>
</feature>
<dbReference type="EMBL" id="JAANYN010000012">
    <property type="protein sequence ID" value="NHE59319.1"/>
    <property type="molecule type" value="Genomic_DNA"/>
</dbReference>
<name>A0ABX0HC95_9BACT</name>